<evidence type="ECO:0000256" key="11">
    <source>
        <dbReference type="SAM" id="Phobius"/>
    </source>
</evidence>
<feature type="transmembrane region" description="Helical" evidence="11">
    <location>
        <begin position="237"/>
        <end position="257"/>
    </location>
</feature>
<evidence type="ECO:0000256" key="4">
    <source>
        <dbReference type="ARBA" id="ARBA00022692"/>
    </source>
</evidence>
<evidence type="ECO:0000256" key="8">
    <source>
        <dbReference type="ARBA" id="ARBA00022989"/>
    </source>
</evidence>
<dbReference type="InterPro" id="IPR034003">
    <property type="entry name" value="ABCG_PDR_2"/>
</dbReference>
<dbReference type="CDD" id="cd03232">
    <property type="entry name" value="ABCG_PDR_domain2"/>
    <property type="match status" value="1"/>
</dbReference>
<evidence type="ECO:0000256" key="10">
    <source>
        <dbReference type="ARBA" id="ARBA00037747"/>
    </source>
</evidence>
<feature type="domain" description="ABC transporter" evidence="12">
    <location>
        <begin position="479"/>
        <end position="720"/>
    </location>
</feature>
<evidence type="ECO:0000256" key="3">
    <source>
        <dbReference type="ARBA" id="ARBA00022448"/>
    </source>
</evidence>
<dbReference type="GO" id="GO:0016887">
    <property type="term" value="F:ATP hydrolysis activity"/>
    <property type="evidence" value="ECO:0007669"/>
    <property type="project" value="InterPro"/>
</dbReference>
<comment type="function">
    <text evidence="10">May be a general defense protein.</text>
</comment>
<dbReference type="FunFam" id="3.40.50.300:FF:000059">
    <property type="entry name" value="ABC transporter G family member 40"/>
    <property type="match status" value="1"/>
</dbReference>
<comment type="subcellular location">
    <subcellularLocation>
        <location evidence="1">Membrane</location>
        <topology evidence="1">Multi-pass membrane protein</topology>
    </subcellularLocation>
</comment>
<organism evidence="13 14">
    <name type="scientific">Panicum hallii var. hallii</name>
    <dbReference type="NCBI Taxonomy" id="1504633"/>
    <lineage>
        <taxon>Eukaryota</taxon>
        <taxon>Viridiplantae</taxon>
        <taxon>Streptophyta</taxon>
        <taxon>Embryophyta</taxon>
        <taxon>Tracheophyta</taxon>
        <taxon>Spermatophyta</taxon>
        <taxon>Magnoliopsida</taxon>
        <taxon>Liliopsida</taxon>
        <taxon>Poales</taxon>
        <taxon>Poaceae</taxon>
        <taxon>PACMAD clade</taxon>
        <taxon>Panicoideae</taxon>
        <taxon>Panicodae</taxon>
        <taxon>Paniceae</taxon>
        <taxon>Panicinae</taxon>
        <taxon>Panicum</taxon>
        <taxon>Panicum sect. Panicum</taxon>
    </lineage>
</organism>
<feature type="transmembrane region" description="Helical" evidence="11">
    <location>
        <begin position="269"/>
        <end position="296"/>
    </location>
</feature>
<accession>A0A2T7DMR5</accession>
<dbReference type="PROSITE" id="PS50893">
    <property type="entry name" value="ABC_TRANSPORTER_2"/>
    <property type="match status" value="1"/>
</dbReference>
<evidence type="ECO:0000256" key="7">
    <source>
        <dbReference type="ARBA" id="ARBA00022840"/>
    </source>
</evidence>
<dbReference type="Pfam" id="PF01061">
    <property type="entry name" value="ABC2_membrane"/>
    <property type="match status" value="1"/>
</dbReference>
<feature type="transmembrane region" description="Helical" evidence="11">
    <location>
        <begin position="395"/>
        <end position="421"/>
    </location>
</feature>
<keyword evidence="14" id="KW-1185">Reference proteome</keyword>
<evidence type="ECO:0000256" key="2">
    <source>
        <dbReference type="ARBA" id="ARBA00006012"/>
    </source>
</evidence>
<evidence type="ECO:0000313" key="13">
    <source>
        <dbReference type="EMBL" id="PUZ56873.1"/>
    </source>
</evidence>
<keyword evidence="5" id="KW-0677">Repeat</keyword>
<dbReference type="GO" id="GO:0140359">
    <property type="term" value="F:ABC-type transporter activity"/>
    <property type="evidence" value="ECO:0007669"/>
    <property type="project" value="InterPro"/>
</dbReference>
<dbReference type="Pfam" id="PF08370">
    <property type="entry name" value="PDR_assoc"/>
    <property type="match status" value="1"/>
</dbReference>
<evidence type="ECO:0000256" key="9">
    <source>
        <dbReference type="ARBA" id="ARBA00023136"/>
    </source>
</evidence>
<dbReference type="OrthoDB" id="66620at2759"/>
<dbReference type="AlphaFoldDB" id="A0A2T7DMR5"/>
<dbReference type="SUPFAM" id="SSF52540">
    <property type="entry name" value="P-loop containing nucleoside triphosphate hydrolases"/>
    <property type="match status" value="2"/>
</dbReference>
<name>A0A2T7DMR5_9POAL</name>
<dbReference type="Gramene" id="PUZ56873">
    <property type="protein sequence ID" value="PUZ56873"/>
    <property type="gene ID" value="GQ55_5G378200"/>
</dbReference>
<reference evidence="13 14" key="1">
    <citation type="submission" date="2018-04" db="EMBL/GenBank/DDBJ databases">
        <title>WGS assembly of Panicum hallii var. hallii HAL2.</title>
        <authorList>
            <person name="Lovell J."/>
            <person name="Jenkins J."/>
            <person name="Lowry D."/>
            <person name="Mamidi S."/>
            <person name="Sreedasyam A."/>
            <person name="Weng X."/>
            <person name="Barry K."/>
            <person name="Bonette J."/>
            <person name="Campitelli B."/>
            <person name="Daum C."/>
            <person name="Gordon S."/>
            <person name="Gould B."/>
            <person name="Lipzen A."/>
            <person name="MacQueen A."/>
            <person name="Palacio-Mejia J."/>
            <person name="Plott C."/>
            <person name="Shakirov E."/>
            <person name="Shu S."/>
            <person name="Yoshinaga Y."/>
            <person name="Zane M."/>
            <person name="Rokhsar D."/>
            <person name="Grimwood J."/>
            <person name="Schmutz J."/>
            <person name="Juenger T."/>
        </authorList>
    </citation>
    <scope>NUCLEOTIDE SEQUENCE [LARGE SCALE GENOMIC DNA]</scope>
    <source>
        <strain evidence="14">cv. HAL2</strain>
    </source>
</reference>
<dbReference type="Proteomes" id="UP000244336">
    <property type="component" value="Chromosome 5"/>
</dbReference>
<dbReference type="STRING" id="1504633.A0A2T7DMR5"/>
<gene>
    <name evidence="13" type="ORF">GQ55_5G378200</name>
</gene>
<dbReference type="InterPro" id="IPR003593">
    <property type="entry name" value="AAA+_ATPase"/>
</dbReference>
<keyword evidence="3" id="KW-0813">Transport</keyword>
<feature type="transmembrane region" description="Helical" evidence="11">
    <location>
        <begin position="317"/>
        <end position="339"/>
    </location>
</feature>
<dbReference type="EMBL" id="CM009753">
    <property type="protein sequence ID" value="PUZ56873.1"/>
    <property type="molecule type" value="Genomic_DNA"/>
</dbReference>
<dbReference type="GO" id="GO:0005886">
    <property type="term" value="C:plasma membrane"/>
    <property type="evidence" value="ECO:0007669"/>
    <property type="project" value="UniProtKB-ARBA"/>
</dbReference>
<dbReference type="GO" id="GO:0005524">
    <property type="term" value="F:ATP binding"/>
    <property type="evidence" value="ECO:0007669"/>
    <property type="project" value="UniProtKB-KW"/>
</dbReference>
<dbReference type="Gene3D" id="3.40.50.300">
    <property type="entry name" value="P-loop containing nucleotide triphosphate hydrolases"/>
    <property type="match status" value="2"/>
</dbReference>
<keyword evidence="6" id="KW-0547">Nucleotide-binding</keyword>
<dbReference type="InterPro" id="IPR013581">
    <property type="entry name" value="PDR_assoc"/>
</dbReference>
<comment type="similarity">
    <text evidence="2">Belongs to the ABC transporter superfamily. ABCG family. PDR (TC 3.A.1.205) subfamily.</text>
</comment>
<dbReference type="Pfam" id="PF00005">
    <property type="entry name" value="ABC_tran"/>
    <property type="match status" value="2"/>
</dbReference>
<protein>
    <recommendedName>
        <fullName evidence="12">ABC transporter domain-containing protein</fullName>
    </recommendedName>
</protein>
<keyword evidence="4 11" id="KW-0812">Transmembrane</keyword>
<dbReference type="SMART" id="SM00382">
    <property type="entry name" value="AAA"/>
    <property type="match status" value="1"/>
</dbReference>
<dbReference type="InterPro" id="IPR013525">
    <property type="entry name" value="ABC2_TM"/>
</dbReference>
<evidence type="ECO:0000259" key="12">
    <source>
        <dbReference type="PROSITE" id="PS50893"/>
    </source>
</evidence>
<evidence type="ECO:0000256" key="6">
    <source>
        <dbReference type="ARBA" id="ARBA00022741"/>
    </source>
</evidence>
<evidence type="ECO:0000256" key="1">
    <source>
        <dbReference type="ARBA" id="ARBA00004141"/>
    </source>
</evidence>
<dbReference type="InterPro" id="IPR027417">
    <property type="entry name" value="P-loop_NTPase"/>
</dbReference>
<proteinExistence type="inferred from homology"/>
<evidence type="ECO:0000256" key="5">
    <source>
        <dbReference type="ARBA" id="ARBA00022737"/>
    </source>
</evidence>
<dbReference type="PANTHER" id="PTHR19241">
    <property type="entry name" value="ATP-BINDING CASSETTE TRANSPORTER"/>
    <property type="match status" value="1"/>
</dbReference>
<keyword evidence="7" id="KW-0067">ATP-binding</keyword>
<evidence type="ECO:0000313" key="14">
    <source>
        <dbReference type="Proteomes" id="UP000244336"/>
    </source>
</evidence>
<dbReference type="InterPro" id="IPR003439">
    <property type="entry name" value="ABC_transporter-like_ATP-bd"/>
</dbReference>
<keyword evidence="8 11" id="KW-1133">Transmembrane helix</keyword>
<keyword evidence="9 11" id="KW-0472">Membrane</keyword>
<sequence length="720" mass="80392">MESANGGRRDVVTNYVMQILGLQLCADTMVGNDMARGISGGQRKRVTIGEMLVGPAKVLLMDEISNGLDSSTAFQIVNYLRQLVHVLGGTALISLLQPAPETYDLFDDVLLSEGHVLYQGPKEDVVEFFESLGFNCPHRKAIADFLLEVTSRKDQKQYWSWDCEPYQYFTVEQFSDAFQTFRAGQIVKKVLEVPFDQNLTSIASLTTSKHDLRKRELFKAVFAREVLFMWRSPSRNIVNFTHIIVKAFVASSIFWHSNMRHDSVTDGGIYLGLLFFSVSETMFSSLGDLGAAVMKLPLFFKQRDVFYPAWAYTLSTWIIKIPITFIGVTIWVAMTYYAVGLDPNVGRISPLMYAQNAISTTEFTAHRWNKIVPGSTESLGTTVLKSRGLFFEAKWYWIGLGALVGYIFLFNGLCTAAFAYFKSPGRTYSSVPRNAQDIKLEKLRNDAPSKRFHQKIVTDESSSTLNNTRATLPFVPLSLTFENIRYSVDMPKAKKSHGEMNDRFEILKGVSGSFRPGVLTALMGISGAGKTTLMDVLAGRKTGGYTEGTITVSGYPKKQETFSRVFGYYEQSDTHSQHLTVLESLLFSAWLRLPSEIDSITRKMFVEDLMELLELISLHGAHVGLTGVNGLSSEQRKRLTIAVELVANPSIIFMDEPTSGLDARAAAIVMRTVRNLVDTGKTVVCTIHQPSIDIFETFDELLLLNRGGEEIYVGPLGNHA</sequence>